<dbReference type="InterPro" id="IPR029063">
    <property type="entry name" value="SAM-dependent_MTases_sf"/>
</dbReference>
<keyword evidence="5 9" id="KW-0949">S-adenosyl-L-methionine</keyword>
<evidence type="ECO:0000256" key="3">
    <source>
        <dbReference type="ARBA" id="ARBA00022603"/>
    </source>
</evidence>
<dbReference type="InterPro" id="IPR003358">
    <property type="entry name" value="tRNA_(Gua-N-7)_MeTrfase_Trmb"/>
</dbReference>
<organism evidence="10 11">
    <name type="scientific">Heyndrickxia coagulans</name>
    <name type="common">Weizmannia coagulans</name>
    <dbReference type="NCBI Taxonomy" id="1398"/>
    <lineage>
        <taxon>Bacteria</taxon>
        <taxon>Bacillati</taxon>
        <taxon>Bacillota</taxon>
        <taxon>Bacilli</taxon>
        <taxon>Bacillales</taxon>
        <taxon>Bacillaceae</taxon>
        <taxon>Heyndrickxia</taxon>
    </lineage>
</organism>
<dbReference type="Proteomes" id="UP000075288">
    <property type="component" value="Unassembled WGS sequence"/>
</dbReference>
<comment type="caution">
    <text evidence="10">The sequence shown here is derived from an EMBL/GenBank/DDBJ whole genome shotgun (WGS) entry which is preliminary data.</text>
</comment>
<sequence length="230" mass="26747">MPKNILWGVFMRLRNKPWAEEKLKKYPQFVVPDPEKWRGHWQALFGNGNPLHIEIGTGKGRFISEMAEQHPEINFLGIEKQPSVIVSALDKLIEKNSPNVKLLNADGARLREFFAKGDVERIYLNFSDPWPKKRHEKRRLTYRTFLQLYEDILADGGEIHLKTDNQGLFEYSLQSFSEYGLLLKNISLDLHRSDFSGNVMTEYEEKFSAQGQRIYRCEAKYRNAPGALQG</sequence>
<feature type="binding site" evidence="9">
    <location>
        <begin position="201"/>
        <end position="204"/>
    </location>
    <ligand>
        <name>substrate</name>
    </ligand>
</feature>
<evidence type="ECO:0000256" key="5">
    <source>
        <dbReference type="ARBA" id="ARBA00022691"/>
    </source>
</evidence>
<keyword evidence="6 9" id="KW-0819">tRNA processing</keyword>
<feature type="region of interest" description="Interaction with RNA" evidence="9">
    <location>
        <begin position="134"/>
        <end position="139"/>
    </location>
</feature>
<dbReference type="InterPro" id="IPR055361">
    <property type="entry name" value="tRNA_methyltr_TrmB_bact"/>
</dbReference>
<feature type="binding site" evidence="9">
    <location>
        <position position="54"/>
    </location>
    <ligand>
        <name>S-adenosyl-L-methionine</name>
        <dbReference type="ChEBI" id="CHEBI:59789"/>
    </ligand>
</feature>
<dbReference type="CDD" id="cd02440">
    <property type="entry name" value="AdoMet_MTases"/>
    <property type="match status" value="1"/>
</dbReference>
<evidence type="ECO:0000256" key="8">
    <source>
        <dbReference type="ARBA" id="ARBA00060767"/>
    </source>
</evidence>
<reference evidence="10 11" key="1">
    <citation type="submission" date="2016-01" db="EMBL/GenBank/DDBJ databases">
        <title>Genome Sequences of Twelve Sporeforming Bacillus Species Isolated from Foods.</title>
        <authorList>
            <person name="Berendsen E.M."/>
            <person name="Wells-Bennik M.H."/>
            <person name="Krawcyk A.O."/>
            <person name="De Jong A."/>
            <person name="Holsappel S."/>
            <person name="Eijlander R.T."/>
            <person name="Kuipers O.P."/>
        </authorList>
    </citation>
    <scope>NUCLEOTIDE SEQUENCE [LARGE SCALE GENOMIC DNA]</scope>
    <source>
        <strain evidence="10 11">B4098</strain>
    </source>
</reference>
<evidence type="ECO:0000256" key="4">
    <source>
        <dbReference type="ARBA" id="ARBA00022679"/>
    </source>
</evidence>
<feature type="binding site" evidence="9">
    <location>
        <position position="128"/>
    </location>
    <ligand>
        <name>S-adenosyl-L-methionine</name>
        <dbReference type="ChEBI" id="CHEBI:59789"/>
    </ligand>
</feature>
<dbReference type="UniPathway" id="UPA00989"/>
<evidence type="ECO:0000313" key="10">
    <source>
        <dbReference type="EMBL" id="KYC58760.1"/>
    </source>
</evidence>
<comment type="pathway">
    <text evidence="7 9">tRNA modification; N(7)-methylguanine-tRNA biosynthesis.</text>
</comment>
<dbReference type="PANTHER" id="PTHR23417">
    <property type="entry name" value="3-DEOXY-D-MANNO-OCTULOSONIC-ACID TRANSFERASE/TRNA GUANINE-N 7 - -METHYLTRANSFERASE"/>
    <property type="match status" value="1"/>
</dbReference>
<comment type="function">
    <text evidence="2 9">Catalyzes the formation of N(7)-methylguanine at position 46 (m7G46) in tRNA.</text>
</comment>
<dbReference type="Gene3D" id="3.40.50.150">
    <property type="entry name" value="Vaccinia Virus protein VP39"/>
    <property type="match status" value="1"/>
</dbReference>
<keyword evidence="3 9" id="KW-0489">Methyltransferase</keyword>
<dbReference type="PROSITE" id="PS51625">
    <property type="entry name" value="SAM_MT_TRMB"/>
    <property type="match status" value="1"/>
</dbReference>
<dbReference type="Pfam" id="PF02390">
    <property type="entry name" value="Methyltransf_4"/>
    <property type="match status" value="1"/>
</dbReference>
<feature type="binding site" evidence="9">
    <location>
        <position position="79"/>
    </location>
    <ligand>
        <name>S-adenosyl-L-methionine</name>
        <dbReference type="ChEBI" id="CHEBI:59789"/>
    </ligand>
</feature>
<keyword evidence="4 9" id="KW-0808">Transferase</keyword>
<gene>
    <name evidence="9" type="primary">trmB</name>
    <name evidence="10" type="ORF">B4098_2452</name>
</gene>
<evidence type="ECO:0000256" key="6">
    <source>
        <dbReference type="ARBA" id="ARBA00022694"/>
    </source>
</evidence>
<name>A0A150JN99_HEYCO</name>
<evidence type="ECO:0000256" key="2">
    <source>
        <dbReference type="ARBA" id="ARBA00003015"/>
    </source>
</evidence>
<dbReference type="PANTHER" id="PTHR23417:SF14">
    <property type="entry name" value="PENTACOTRIPEPTIDE-REPEAT REGION OF PRORP DOMAIN-CONTAINING PROTEIN"/>
    <property type="match status" value="1"/>
</dbReference>
<evidence type="ECO:0000256" key="1">
    <source>
        <dbReference type="ARBA" id="ARBA00000142"/>
    </source>
</evidence>
<proteinExistence type="inferred from homology"/>
<dbReference type="AlphaFoldDB" id="A0A150JN99"/>
<dbReference type="PATRIC" id="fig|1398.26.peg.2469"/>
<dbReference type="GO" id="GO:0008176">
    <property type="term" value="F:tRNA (guanine(46)-N7)-methyltransferase activity"/>
    <property type="evidence" value="ECO:0007669"/>
    <property type="project" value="UniProtKB-UniRule"/>
</dbReference>
<comment type="catalytic activity">
    <reaction evidence="1 9">
        <text>guanosine(46) in tRNA + S-adenosyl-L-methionine = N(7)-methylguanosine(46) in tRNA + S-adenosyl-L-homocysteine</text>
        <dbReference type="Rhea" id="RHEA:42708"/>
        <dbReference type="Rhea" id="RHEA-COMP:10188"/>
        <dbReference type="Rhea" id="RHEA-COMP:10189"/>
        <dbReference type="ChEBI" id="CHEBI:57856"/>
        <dbReference type="ChEBI" id="CHEBI:59789"/>
        <dbReference type="ChEBI" id="CHEBI:74269"/>
        <dbReference type="ChEBI" id="CHEBI:74480"/>
        <dbReference type="EC" id="2.1.1.33"/>
    </reaction>
</comment>
<evidence type="ECO:0000256" key="9">
    <source>
        <dbReference type="HAMAP-Rule" id="MF_01057"/>
    </source>
</evidence>
<protein>
    <recommendedName>
        <fullName evidence="9">tRNA (guanine-N(7)-)-methyltransferase</fullName>
        <ecNumber evidence="9">2.1.1.33</ecNumber>
    </recommendedName>
    <alternativeName>
        <fullName evidence="9">tRNA (guanine(46)-N(7))-methyltransferase</fullName>
    </alternativeName>
    <alternativeName>
        <fullName evidence="9">tRNA(m7G46)-methyltransferase</fullName>
    </alternativeName>
</protein>
<dbReference type="FunFam" id="3.40.50.150:FF:000035">
    <property type="entry name" value="tRNA (guanine-N(7)-)-methyltransferase"/>
    <property type="match status" value="1"/>
</dbReference>
<accession>A0A150JN99</accession>
<dbReference type="NCBIfam" id="TIGR00091">
    <property type="entry name" value="tRNA (guanosine(46)-N7)-methyltransferase TrmB"/>
    <property type="match status" value="1"/>
</dbReference>
<dbReference type="SUPFAM" id="SSF53335">
    <property type="entry name" value="S-adenosyl-L-methionine-dependent methyltransferases"/>
    <property type="match status" value="1"/>
</dbReference>
<dbReference type="EMBL" id="LQYG01000120">
    <property type="protein sequence ID" value="KYC58760.1"/>
    <property type="molecule type" value="Genomic_DNA"/>
</dbReference>
<feature type="binding site" evidence="9">
    <location>
        <position position="164"/>
    </location>
    <ligand>
        <name>substrate</name>
    </ligand>
</feature>
<evidence type="ECO:0000313" key="11">
    <source>
        <dbReference type="Proteomes" id="UP000075288"/>
    </source>
</evidence>
<dbReference type="NCBIfam" id="NF001080">
    <property type="entry name" value="PRK00121.2-2"/>
    <property type="match status" value="1"/>
</dbReference>
<evidence type="ECO:0000256" key="7">
    <source>
        <dbReference type="ARBA" id="ARBA00060552"/>
    </source>
</evidence>
<feature type="binding site" evidence="9">
    <location>
        <position position="106"/>
    </location>
    <ligand>
        <name>S-adenosyl-L-methionine</name>
        <dbReference type="ChEBI" id="CHEBI:59789"/>
    </ligand>
</feature>
<feature type="binding site" evidence="9">
    <location>
        <position position="132"/>
    </location>
    <ligand>
        <name>substrate</name>
    </ligand>
</feature>
<comment type="similarity">
    <text evidence="8 9">Belongs to the class I-like SAM-binding methyltransferase superfamily. TrmB family.</text>
</comment>
<dbReference type="HAMAP" id="MF_01057">
    <property type="entry name" value="tRNA_methyltr_TrmB"/>
    <property type="match status" value="1"/>
</dbReference>
<dbReference type="GO" id="GO:0043527">
    <property type="term" value="C:tRNA methyltransferase complex"/>
    <property type="evidence" value="ECO:0007669"/>
    <property type="project" value="TreeGrafter"/>
</dbReference>
<dbReference type="EC" id="2.1.1.33" evidence="9"/>